<sequence length="242" mass="25830">MHKPLSLLLVGLFSTLGAGAVLAHGLWTEQRRGHVEVIYGHGAEDDAYKAEKIRGAWAYAQSGQLIPVTVERLADHARLAPLKPPAVLAVELDNGAWSQTADGQWVNQGRRQVAGATKALHTYKYSLAIHAEGAHLPALDKLRLKIVPQTDPLRVGVGKPLAVQVLLDGKPAVGVELIGDYRSAPHTVSATTDADGRAAVIVRNAGLNIIAAERYAAVKGDPDIDEEGFFSSLTFVGEAHHE</sequence>
<dbReference type="Proteomes" id="UP000717995">
    <property type="component" value="Unassembled WGS sequence"/>
</dbReference>
<dbReference type="RefSeq" id="WP_205347900.1">
    <property type="nucleotide sequence ID" value="NZ_JAFEUP010000002.1"/>
</dbReference>
<name>A0ABS2IC61_9GAMM</name>
<dbReference type="InterPro" id="IPR019613">
    <property type="entry name" value="DUF4198"/>
</dbReference>
<comment type="caution">
    <text evidence="2">The sequence shown here is derived from an EMBL/GenBank/DDBJ whole genome shotgun (WGS) entry which is preliminary data.</text>
</comment>
<evidence type="ECO:0000313" key="3">
    <source>
        <dbReference type="Proteomes" id="UP000717995"/>
    </source>
</evidence>
<feature type="signal peptide" evidence="1">
    <location>
        <begin position="1"/>
        <end position="23"/>
    </location>
</feature>
<accession>A0ABS2IC61</accession>
<protein>
    <submittedName>
        <fullName evidence="2">DUF4198 domain-containing protein</fullName>
    </submittedName>
</protein>
<reference evidence="2 3" key="1">
    <citation type="submission" date="2021-02" db="EMBL/GenBank/DDBJ databases">
        <authorList>
            <person name="Lee D.-H."/>
        </authorList>
    </citation>
    <scope>NUCLEOTIDE SEQUENCE [LARGE SCALE GENOMIC DNA]</scope>
    <source>
        <strain evidence="2 3">UL073</strain>
    </source>
</reference>
<feature type="chain" id="PRO_5045600576" evidence="1">
    <location>
        <begin position="24"/>
        <end position="242"/>
    </location>
</feature>
<dbReference type="Pfam" id="PF10670">
    <property type="entry name" value="DUF4198"/>
    <property type="match status" value="1"/>
</dbReference>
<keyword evidence="1" id="KW-0732">Signal</keyword>
<keyword evidence="3" id="KW-1185">Reference proteome</keyword>
<organism evidence="2 3">
    <name type="scientific">Zestomonas insulae</name>
    <dbReference type="NCBI Taxonomy" id="2809017"/>
    <lineage>
        <taxon>Bacteria</taxon>
        <taxon>Pseudomonadati</taxon>
        <taxon>Pseudomonadota</taxon>
        <taxon>Gammaproteobacteria</taxon>
        <taxon>Pseudomonadales</taxon>
        <taxon>Pseudomonadaceae</taxon>
        <taxon>Zestomonas</taxon>
    </lineage>
</organism>
<dbReference type="EMBL" id="JAFEUP010000002">
    <property type="protein sequence ID" value="MBM7060711.1"/>
    <property type="molecule type" value="Genomic_DNA"/>
</dbReference>
<evidence type="ECO:0000256" key="1">
    <source>
        <dbReference type="SAM" id="SignalP"/>
    </source>
</evidence>
<evidence type="ECO:0000313" key="2">
    <source>
        <dbReference type="EMBL" id="MBM7060711.1"/>
    </source>
</evidence>
<proteinExistence type="predicted"/>
<gene>
    <name evidence="2" type="ORF">JQX08_08315</name>
</gene>